<proteinExistence type="predicted"/>
<sequence>MYLTFSQCCERRLSRDVMIPTADRLRPLNPFETSDLSILAPEESIIPLLELLIFLLHDTSKYKYSTTGLTNKLEASRIETIALLFNTFTNPHSLRTGKAVNWSTGAEETLNIGSLRCLGLSLSARVVG</sequence>
<keyword evidence="2" id="KW-1185">Reference proteome</keyword>
<evidence type="ECO:0000313" key="1">
    <source>
        <dbReference type="EMBL" id="CAH0028071.1"/>
    </source>
</evidence>
<comment type="caution">
    <text evidence="1">The sequence shown here is derived from an EMBL/GenBank/DDBJ whole genome shotgun (WGS) entry which is preliminary data.</text>
</comment>
<reference evidence="1" key="1">
    <citation type="submission" date="2021-10" db="EMBL/GenBank/DDBJ databases">
        <authorList>
            <person name="Piombo E."/>
        </authorList>
    </citation>
    <scope>NUCLEOTIDE SEQUENCE</scope>
</reference>
<evidence type="ECO:0000313" key="2">
    <source>
        <dbReference type="Proteomes" id="UP000696573"/>
    </source>
</evidence>
<gene>
    <name evidence="1" type="ORF">CRHIZ90672A_00002045</name>
</gene>
<dbReference type="Proteomes" id="UP000696573">
    <property type="component" value="Unassembled WGS sequence"/>
</dbReference>
<dbReference type="AlphaFoldDB" id="A0A9N9VS55"/>
<accession>A0A9N9VS55</accession>
<name>A0A9N9VS55_9HYPO</name>
<organism evidence="1 2">
    <name type="scientific">Clonostachys rhizophaga</name>
    <dbReference type="NCBI Taxonomy" id="160324"/>
    <lineage>
        <taxon>Eukaryota</taxon>
        <taxon>Fungi</taxon>
        <taxon>Dikarya</taxon>
        <taxon>Ascomycota</taxon>
        <taxon>Pezizomycotina</taxon>
        <taxon>Sordariomycetes</taxon>
        <taxon>Hypocreomycetidae</taxon>
        <taxon>Hypocreales</taxon>
        <taxon>Bionectriaceae</taxon>
        <taxon>Clonostachys</taxon>
    </lineage>
</organism>
<dbReference type="EMBL" id="CABFNQ020000730">
    <property type="protein sequence ID" value="CAH0028071.1"/>
    <property type="molecule type" value="Genomic_DNA"/>
</dbReference>
<protein>
    <submittedName>
        <fullName evidence="1">Uncharacterized protein</fullName>
    </submittedName>
</protein>